<dbReference type="GO" id="GO:0016791">
    <property type="term" value="F:phosphatase activity"/>
    <property type="evidence" value="ECO:0007669"/>
    <property type="project" value="TreeGrafter"/>
</dbReference>
<dbReference type="PANTHER" id="PTHR10000:SF8">
    <property type="entry name" value="HAD SUPERFAMILY HYDROLASE-LIKE, TYPE 3"/>
    <property type="match status" value="1"/>
</dbReference>
<dbReference type="InterPro" id="IPR000150">
    <property type="entry name" value="Cof"/>
</dbReference>
<organism evidence="1 2">
    <name type="scientific">Umbelopsis ramanniana AG</name>
    <dbReference type="NCBI Taxonomy" id="1314678"/>
    <lineage>
        <taxon>Eukaryota</taxon>
        <taxon>Fungi</taxon>
        <taxon>Fungi incertae sedis</taxon>
        <taxon>Mucoromycota</taxon>
        <taxon>Mucoromycotina</taxon>
        <taxon>Umbelopsidomycetes</taxon>
        <taxon>Umbelopsidales</taxon>
        <taxon>Umbelopsidaceae</taxon>
        <taxon>Umbelopsis</taxon>
    </lineage>
</organism>
<reference evidence="1" key="1">
    <citation type="submission" date="2021-06" db="EMBL/GenBank/DDBJ databases">
        <authorList>
            <consortium name="DOE Joint Genome Institute"/>
            <person name="Mondo S.J."/>
            <person name="Amses K.R."/>
            <person name="Simmons D.R."/>
            <person name="Longcore J.E."/>
            <person name="Seto K."/>
            <person name="Alves G.H."/>
            <person name="Bonds A.E."/>
            <person name="Quandt C.A."/>
            <person name="Davis W.J."/>
            <person name="Chang Y."/>
            <person name="Letcher P.M."/>
            <person name="Powell M.J."/>
            <person name="Kuo A."/>
            <person name="Labutti K."/>
            <person name="Pangilinan J."/>
            <person name="Andreopoulos W."/>
            <person name="Tritt A."/>
            <person name="Riley R."/>
            <person name="Hundley H."/>
            <person name="Johnson J."/>
            <person name="Lipzen A."/>
            <person name="Barry K."/>
            <person name="Berbee M.L."/>
            <person name="Buchler N.E."/>
            <person name="Grigoriev I.V."/>
            <person name="Spatafora J.W."/>
            <person name="Stajich J.E."/>
            <person name="James T.Y."/>
        </authorList>
    </citation>
    <scope>NUCLEOTIDE SEQUENCE</scope>
    <source>
        <strain evidence="1">AG</strain>
    </source>
</reference>
<dbReference type="AlphaFoldDB" id="A0AAD5HBZ8"/>
<dbReference type="CDD" id="cd07516">
    <property type="entry name" value="HAD_Pase"/>
    <property type="match status" value="1"/>
</dbReference>
<evidence type="ECO:0000313" key="1">
    <source>
        <dbReference type="EMBL" id="KAI8578685.1"/>
    </source>
</evidence>
<dbReference type="RefSeq" id="XP_051443689.1">
    <property type="nucleotide sequence ID" value="XM_051589849.1"/>
</dbReference>
<sequence>MNSPSAALTHHPPELSCPALTEACLAVSATSVKPDIITMTPHAFSNIKLVASDLDGTLLVHSDVTAQAGGAPTKRALDVLHKLAKQGVRVLLASGRPPRTMQCAVDQMGLDNILTICCNGGLVYDSFSKTIAKKYSIPNQHVKLIINTLLQDIGPSVCLGAESGLHFVCDKNYEVNRRDFLDHDYILRDPTEFIKDEEDTIEKLVVIQPGVMAETLNQRLLELFGGDEWKDIVNITFSNPHSIEISAAGVSKGSALKDLCKDLGYEPAHVIAFGDMPNDSEMLIWAGTGIAVGNAHPSVKEIADRITQSNEHDGVAIVLEEVLEHLGTN</sequence>
<comment type="caution">
    <text evidence="1">The sequence shown here is derived from an EMBL/GenBank/DDBJ whole genome shotgun (WGS) entry which is preliminary data.</text>
</comment>
<gene>
    <name evidence="1" type="ORF">K450DRAFT_246027</name>
</gene>
<accession>A0AAD5HBZ8</accession>
<dbReference type="SFLD" id="SFLDG01140">
    <property type="entry name" value="C2.B:_Phosphomannomutase_and_P"/>
    <property type="match status" value="1"/>
</dbReference>
<dbReference type="InterPro" id="IPR023214">
    <property type="entry name" value="HAD_sf"/>
</dbReference>
<dbReference type="Gene3D" id="3.40.50.1000">
    <property type="entry name" value="HAD superfamily/HAD-like"/>
    <property type="match status" value="1"/>
</dbReference>
<dbReference type="EMBL" id="MU620927">
    <property type="protein sequence ID" value="KAI8578685.1"/>
    <property type="molecule type" value="Genomic_DNA"/>
</dbReference>
<proteinExistence type="predicted"/>
<dbReference type="SFLD" id="SFLDS00003">
    <property type="entry name" value="Haloacid_Dehalogenase"/>
    <property type="match status" value="1"/>
</dbReference>
<dbReference type="GeneID" id="75915194"/>
<dbReference type="Gene3D" id="3.30.1240.10">
    <property type="match status" value="1"/>
</dbReference>
<dbReference type="InterPro" id="IPR006379">
    <property type="entry name" value="HAD-SF_hydro_IIB"/>
</dbReference>
<dbReference type="InterPro" id="IPR036412">
    <property type="entry name" value="HAD-like_sf"/>
</dbReference>
<evidence type="ECO:0000313" key="2">
    <source>
        <dbReference type="Proteomes" id="UP001206595"/>
    </source>
</evidence>
<dbReference type="NCBIfam" id="TIGR00099">
    <property type="entry name" value="Cof-subfamily"/>
    <property type="match status" value="1"/>
</dbReference>
<dbReference type="NCBIfam" id="TIGR01484">
    <property type="entry name" value="HAD-SF-IIB"/>
    <property type="match status" value="1"/>
</dbReference>
<reference evidence="1" key="2">
    <citation type="journal article" date="2022" name="Proc. Natl. Acad. Sci. U.S.A.">
        <title>Diploid-dominant life cycles characterize the early evolution of Fungi.</title>
        <authorList>
            <person name="Amses K.R."/>
            <person name="Simmons D.R."/>
            <person name="Longcore J.E."/>
            <person name="Mondo S.J."/>
            <person name="Seto K."/>
            <person name="Jeronimo G.H."/>
            <person name="Bonds A.E."/>
            <person name="Quandt C.A."/>
            <person name="Davis W.J."/>
            <person name="Chang Y."/>
            <person name="Federici B.A."/>
            <person name="Kuo A."/>
            <person name="LaButti K."/>
            <person name="Pangilinan J."/>
            <person name="Andreopoulos W."/>
            <person name="Tritt A."/>
            <person name="Riley R."/>
            <person name="Hundley H."/>
            <person name="Johnson J."/>
            <person name="Lipzen A."/>
            <person name="Barry K."/>
            <person name="Lang B.F."/>
            <person name="Cuomo C.A."/>
            <person name="Buchler N.E."/>
            <person name="Grigoriev I.V."/>
            <person name="Spatafora J.W."/>
            <person name="Stajich J.E."/>
            <person name="James T.Y."/>
        </authorList>
    </citation>
    <scope>NUCLEOTIDE SEQUENCE</scope>
    <source>
        <strain evidence="1">AG</strain>
    </source>
</reference>
<dbReference type="GO" id="GO:0000287">
    <property type="term" value="F:magnesium ion binding"/>
    <property type="evidence" value="ECO:0007669"/>
    <property type="project" value="TreeGrafter"/>
</dbReference>
<dbReference type="GO" id="GO:0005829">
    <property type="term" value="C:cytosol"/>
    <property type="evidence" value="ECO:0007669"/>
    <property type="project" value="TreeGrafter"/>
</dbReference>
<dbReference type="Proteomes" id="UP001206595">
    <property type="component" value="Unassembled WGS sequence"/>
</dbReference>
<keyword evidence="2" id="KW-1185">Reference proteome</keyword>
<dbReference type="Pfam" id="PF08282">
    <property type="entry name" value="Hydrolase_3"/>
    <property type="match status" value="1"/>
</dbReference>
<dbReference type="SUPFAM" id="SSF56784">
    <property type="entry name" value="HAD-like"/>
    <property type="match status" value="1"/>
</dbReference>
<protein>
    <submittedName>
        <fullName evidence="1">Uncharacterized protein</fullName>
    </submittedName>
</protein>
<name>A0AAD5HBZ8_UMBRA</name>
<dbReference type="PANTHER" id="PTHR10000">
    <property type="entry name" value="PHOSPHOSERINE PHOSPHATASE"/>
    <property type="match status" value="1"/>
</dbReference>